<dbReference type="InterPro" id="IPR014748">
    <property type="entry name" value="Enoyl-CoA_hydra_C"/>
</dbReference>
<dbReference type="AlphaFoldDB" id="A0A445N034"/>
<name>A0A445N034_9BACT</name>
<dbReference type="InterPro" id="IPR029045">
    <property type="entry name" value="ClpP/crotonase-like_dom_sf"/>
</dbReference>
<dbReference type="InterPro" id="IPR001753">
    <property type="entry name" value="Enoyl-CoA_hydra/iso"/>
</dbReference>
<gene>
    <name evidence="4" type="primary">paaF</name>
    <name evidence="4" type="ORF">PITCH_A420003</name>
</gene>
<dbReference type="Pfam" id="PF00378">
    <property type="entry name" value="ECH_1"/>
    <property type="match status" value="1"/>
</dbReference>
<evidence type="ECO:0000313" key="4">
    <source>
        <dbReference type="EMBL" id="SPD75043.1"/>
    </source>
</evidence>
<dbReference type="InterPro" id="IPR018376">
    <property type="entry name" value="Enoyl-CoA_hyd/isom_CS"/>
</dbReference>
<sequence>MSYENIIFQIDQGVAIIKFNRPKALNAVNTEVLRELGQAMDAIEADSSIKALILTGEGTKSFVAGADISQMVNLTPIQLRKFSRDGQEILFRLEALPIPVIACVNGFALGGGTEITMACDFIYASETAKFGQPEINLGVIPGFGGTQRLSRLVGKSMAKELCMTGVMISAQEAKAIGLVNKVFPPDKLWEEAMKAARAMATKGRVSMRAMKRCIDRGYDVDLHSGCYMESDAFALCMASPDGKEGMTAFLEKRAAEFKGELD</sequence>
<protein>
    <submittedName>
        <fullName evidence="4">Enoyl-CoA hydratase-isomerase</fullName>
        <ecNumber evidence="4">4.2.1.17</ecNumber>
    </submittedName>
</protein>
<dbReference type="EMBL" id="OJIN01000184">
    <property type="protein sequence ID" value="SPD75043.1"/>
    <property type="molecule type" value="Genomic_DNA"/>
</dbReference>
<dbReference type="GO" id="GO:0016853">
    <property type="term" value="F:isomerase activity"/>
    <property type="evidence" value="ECO:0007669"/>
    <property type="project" value="UniProtKB-KW"/>
</dbReference>
<proteinExistence type="inferred from homology"/>
<keyword evidence="2 4" id="KW-0456">Lyase</keyword>
<dbReference type="PANTHER" id="PTHR11941">
    <property type="entry name" value="ENOYL-COA HYDRATASE-RELATED"/>
    <property type="match status" value="1"/>
</dbReference>
<dbReference type="PROSITE" id="PS00166">
    <property type="entry name" value="ENOYL_COA_HYDRATASE"/>
    <property type="match status" value="1"/>
</dbReference>
<dbReference type="GO" id="GO:0006635">
    <property type="term" value="P:fatty acid beta-oxidation"/>
    <property type="evidence" value="ECO:0007669"/>
    <property type="project" value="TreeGrafter"/>
</dbReference>
<evidence type="ECO:0000256" key="3">
    <source>
        <dbReference type="RuleBase" id="RU003707"/>
    </source>
</evidence>
<evidence type="ECO:0000256" key="1">
    <source>
        <dbReference type="ARBA" id="ARBA00005254"/>
    </source>
</evidence>
<dbReference type="Gene3D" id="1.10.12.10">
    <property type="entry name" value="Lyase 2-enoyl-coa Hydratase, Chain A, domain 2"/>
    <property type="match status" value="1"/>
</dbReference>
<organism evidence="4">
    <name type="scientific">uncultured Desulfobacterium sp</name>
    <dbReference type="NCBI Taxonomy" id="201089"/>
    <lineage>
        <taxon>Bacteria</taxon>
        <taxon>Pseudomonadati</taxon>
        <taxon>Thermodesulfobacteriota</taxon>
        <taxon>Desulfobacteria</taxon>
        <taxon>Desulfobacterales</taxon>
        <taxon>Desulfobacteriaceae</taxon>
        <taxon>Desulfobacterium</taxon>
        <taxon>environmental samples</taxon>
    </lineage>
</organism>
<comment type="similarity">
    <text evidence="1 3">Belongs to the enoyl-CoA hydratase/isomerase family.</text>
</comment>
<dbReference type="FunFam" id="3.90.226.10:FF:000009">
    <property type="entry name" value="Carnitinyl-CoA dehydratase"/>
    <property type="match status" value="1"/>
</dbReference>
<dbReference type="FunFam" id="1.10.12.10:FF:000001">
    <property type="entry name" value="Probable enoyl-CoA hydratase, mitochondrial"/>
    <property type="match status" value="1"/>
</dbReference>
<dbReference type="CDD" id="cd06558">
    <property type="entry name" value="crotonase-like"/>
    <property type="match status" value="1"/>
</dbReference>
<dbReference type="Gene3D" id="3.90.226.10">
    <property type="entry name" value="2-enoyl-CoA Hydratase, Chain A, domain 1"/>
    <property type="match status" value="1"/>
</dbReference>
<dbReference type="PANTHER" id="PTHR11941:SF54">
    <property type="entry name" value="ENOYL-COA HYDRATASE, MITOCHONDRIAL"/>
    <property type="match status" value="1"/>
</dbReference>
<dbReference type="EC" id="4.2.1.17" evidence="4"/>
<dbReference type="SUPFAM" id="SSF52096">
    <property type="entry name" value="ClpP/crotonase"/>
    <property type="match status" value="1"/>
</dbReference>
<evidence type="ECO:0000256" key="2">
    <source>
        <dbReference type="ARBA" id="ARBA00023239"/>
    </source>
</evidence>
<dbReference type="GO" id="GO:0004300">
    <property type="term" value="F:enoyl-CoA hydratase activity"/>
    <property type="evidence" value="ECO:0007669"/>
    <property type="project" value="UniProtKB-EC"/>
</dbReference>
<keyword evidence="4" id="KW-0413">Isomerase</keyword>
<reference evidence="4" key="1">
    <citation type="submission" date="2018-01" db="EMBL/GenBank/DDBJ databases">
        <authorList>
            <person name="Regsiter A."/>
            <person name="William W."/>
        </authorList>
    </citation>
    <scope>NUCLEOTIDE SEQUENCE</scope>
    <source>
        <strain evidence="4">TRIP AH-1</strain>
    </source>
</reference>
<accession>A0A445N034</accession>